<comment type="caution">
    <text evidence="4">The sequence shown here is derived from an EMBL/GenBank/DDBJ whole genome shotgun (WGS) entry which is preliminary data.</text>
</comment>
<dbReference type="InterPro" id="IPR012676">
    <property type="entry name" value="TGS-like"/>
</dbReference>
<dbReference type="InterPro" id="IPR027417">
    <property type="entry name" value="P-loop_NTPase"/>
</dbReference>
<keyword evidence="1" id="KW-0547">Nucleotide-binding</keyword>
<dbReference type="Pfam" id="PF16897">
    <property type="entry name" value="MMR_HSR1_Xtn"/>
    <property type="match status" value="1"/>
</dbReference>
<dbReference type="OMA" id="DVCDQVH"/>
<dbReference type="FunFam" id="3.40.50.300:FF:000740">
    <property type="entry name" value="Putative GTP-binding protein 1"/>
    <property type="match status" value="1"/>
</dbReference>
<dbReference type="InterPro" id="IPR004095">
    <property type="entry name" value="TGS"/>
</dbReference>
<dbReference type="Gene3D" id="3.10.20.30">
    <property type="match status" value="1"/>
</dbReference>
<feature type="domain" description="OBG-type G" evidence="3">
    <location>
        <begin position="88"/>
        <end position="313"/>
    </location>
</feature>
<dbReference type="InterPro" id="IPR031662">
    <property type="entry name" value="GTP-binding_2"/>
</dbReference>
<name>A0A5J4Z1N4_PORPP</name>
<dbReference type="FunFam" id="3.10.20.30:FF:000003">
    <property type="entry name" value="Developmentally-regulated GTP-binding protein 1"/>
    <property type="match status" value="1"/>
</dbReference>
<dbReference type="AlphaFoldDB" id="A0A5J4Z1N4"/>
<organism evidence="4 5">
    <name type="scientific">Porphyridium purpureum</name>
    <name type="common">Red alga</name>
    <name type="synonym">Porphyridium cruentum</name>
    <dbReference type="NCBI Taxonomy" id="35688"/>
    <lineage>
        <taxon>Eukaryota</taxon>
        <taxon>Rhodophyta</taxon>
        <taxon>Bangiophyceae</taxon>
        <taxon>Porphyridiales</taxon>
        <taxon>Porphyridiaceae</taxon>
        <taxon>Porphyridium</taxon>
    </lineage>
</organism>
<dbReference type="InterPro" id="IPR005225">
    <property type="entry name" value="Small_GTP-bd"/>
</dbReference>
<dbReference type="GO" id="GO:0005525">
    <property type="term" value="F:GTP binding"/>
    <property type="evidence" value="ECO:0007669"/>
    <property type="project" value="UniProtKB-KW"/>
</dbReference>
<dbReference type="CDD" id="cd01896">
    <property type="entry name" value="DRG"/>
    <property type="match status" value="1"/>
</dbReference>
<dbReference type="GO" id="GO:0003924">
    <property type="term" value="F:GTPase activity"/>
    <property type="evidence" value="ECO:0007669"/>
    <property type="project" value="InterPro"/>
</dbReference>
<protein>
    <submittedName>
        <fullName evidence="4">Putative GTP-binding protein</fullName>
    </submittedName>
</protein>
<evidence type="ECO:0000259" key="3">
    <source>
        <dbReference type="PROSITE" id="PS51710"/>
    </source>
</evidence>
<dbReference type="SUPFAM" id="SSF81271">
    <property type="entry name" value="TGS-like"/>
    <property type="match status" value="1"/>
</dbReference>
<gene>
    <name evidence="4" type="ORF">FVE85_0522</name>
</gene>
<accession>A0A5J4Z1N4</accession>
<keyword evidence="5" id="KW-1185">Reference proteome</keyword>
<evidence type="ECO:0000256" key="1">
    <source>
        <dbReference type="ARBA" id="ARBA00022741"/>
    </source>
</evidence>
<dbReference type="Pfam" id="PF01926">
    <property type="entry name" value="MMR_HSR1"/>
    <property type="match status" value="1"/>
</dbReference>
<dbReference type="InterPro" id="IPR031167">
    <property type="entry name" value="G_OBG"/>
</dbReference>
<dbReference type="InterPro" id="IPR006073">
    <property type="entry name" value="GTP-bd"/>
</dbReference>
<dbReference type="NCBIfam" id="TIGR00231">
    <property type="entry name" value="small_GTP"/>
    <property type="match status" value="1"/>
</dbReference>
<evidence type="ECO:0000313" key="4">
    <source>
        <dbReference type="EMBL" id="KAA8496793.1"/>
    </source>
</evidence>
<sequence>MCCLRNGRVLSLCAGGGARKALKMAGGILERIAEIEKEMSRTQKNKATEYHLGLLKSKLAKLRTQLIQGEQKTGPAGTGFEVVKYGDARVAMVGFPSVGKSTFLSTVTKTESEAAAYEFTTLTCIPGILYHNGATIQLLDLPGIISGASEGKGRGRQVIGVARSADLILLMLDATKADVQRPLLEKELESVGIRLNKSPPNVYFKPKATGGLKFTAIVPLTHLNEKLVYGILHEYKVHNADVIVREDCTVDDFIDIVEGNRQYIRCLNVVNKIDSVSIEEVDRLARYPHTVVLSCNLRLNVDTLISRIWDDLRLCRVYTKKRGHAPDFTDPLVLRAGCTVQDACRAVHRSLAEASRFKYALVWGRSTKHNPQRVGFQHLLADEDVMQIVTR</sequence>
<keyword evidence="2" id="KW-0342">GTP-binding</keyword>
<dbReference type="InterPro" id="IPR045001">
    <property type="entry name" value="DRG"/>
</dbReference>
<dbReference type="SUPFAM" id="SSF52540">
    <property type="entry name" value="P-loop containing nucleoside triphosphate hydrolases"/>
    <property type="match status" value="1"/>
</dbReference>
<dbReference type="Proteomes" id="UP000324585">
    <property type="component" value="Unassembled WGS sequence"/>
</dbReference>
<dbReference type="Pfam" id="PF02824">
    <property type="entry name" value="TGS"/>
    <property type="match status" value="1"/>
</dbReference>
<dbReference type="PANTHER" id="PTHR43127">
    <property type="entry name" value="DEVELOPMENTALLY-REGULATED GTP-BINDING PROTEIN 2"/>
    <property type="match status" value="1"/>
</dbReference>
<dbReference type="PROSITE" id="PS51710">
    <property type="entry name" value="G_OBG"/>
    <property type="match status" value="1"/>
</dbReference>
<evidence type="ECO:0000256" key="2">
    <source>
        <dbReference type="ARBA" id="ARBA00023134"/>
    </source>
</evidence>
<dbReference type="InterPro" id="IPR012675">
    <property type="entry name" value="Beta-grasp_dom_sf"/>
</dbReference>
<reference evidence="5" key="1">
    <citation type="journal article" date="2019" name="Nat. Commun.">
        <title>Expansion of phycobilisome linker gene families in mesophilic red algae.</title>
        <authorList>
            <person name="Lee J."/>
            <person name="Kim D."/>
            <person name="Bhattacharya D."/>
            <person name="Yoon H.S."/>
        </authorList>
    </citation>
    <scope>NUCLEOTIDE SEQUENCE [LARGE SCALE GENOMIC DNA]</scope>
    <source>
        <strain evidence="5">CCMP 1328</strain>
    </source>
</reference>
<dbReference type="Gene3D" id="6.10.140.1070">
    <property type="match status" value="2"/>
</dbReference>
<dbReference type="OrthoDB" id="603at2759"/>
<dbReference type="PRINTS" id="PR00326">
    <property type="entry name" value="GTP1OBG"/>
</dbReference>
<evidence type="ECO:0000313" key="5">
    <source>
        <dbReference type="Proteomes" id="UP000324585"/>
    </source>
</evidence>
<proteinExistence type="predicted"/>
<dbReference type="EMBL" id="VRMN01000002">
    <property type="protein sequence ID" value="KAA8496793.1"/>
    <property type="molecule type" value="Genomic_DNA"/>
</dbReference>